<sequence>MADKFSRATGKSLEEWMRLIPAELSHKEMAQAAVEAGATPWWAQGIAVEIERRIGRRKVGESCTGDINASTSKTVPGVWTEVFDALAEFLATKCPFDIEEPTTSATEKWRYWRADVTDGTKITINVSDGGGKSKIGVQHSKLPDHDARQNVKDVWQSTLTGFAKTLQ</sequence>
<accession>A0A7G7CLY4</accession>
<proteinExistence type="predicted"/>
<reference evidence="1 2" key="1">
    <citation type="submission" date="2020-07" db="EMBL/GenBank/DDBJ databases">
        <title>Complete genome and description of Corynebacterium incognita strain Marseille-Q3630 sp. nov.</title>
        <authorList>
            <person name="Boxberger M."/>
        </authorList>
    </citation>
    <scope>NUCLEOTIDE SEQUENCE [LARGE SCALE GENOMIC DNA]</scope>
    <source>
        <strain evidence="1 2">Marseille-Q3630</strain>
    </source>
</reference>
<evidence type="ECO:0000313" key="1">
    <source>
        <dbReference type="EMBL" id="QNE88600.1"/>
    </source>
</evidence>
<evidence type="ECO:0008006" key="3">
    <source>
        <dbReference type="Google" id="ProtNLM"/>
    </source>
</evidence>
<protein>
    <recommendedName>
        <fullName evidence="3">Activator of Hsp90 ATPase homolog 1-like protein</fullName>
    </recommendedName>
</protein>
<dbReference type="KEGG" id="cik:H0194_05615"/>
<gene>
    <name evidence="1" type="ORF">H0194_05615</name>
</gene>
<dbReference type="Proteomes" id="UP000515743">
    <property type="component" value="Chromosome"/>
</dbReference>
<dbReference type="EMBL" id="CP059404">
    <property type="protein sequence ID" value="QNE88600.1"/>
    <property type="molecule type" value="Genomic_DNA"/>
</dbReference>
<name>A0A7G7CLY4_9CORY</name>
<dbReference type="AlphaFoldDB" id="A0A7G7CLY4"/>
<evidence type="ECO:0000313" key="2">
    <source>
        <dbReference type="Proteomes" id="UP000515743"/>
    </source>
</evidence>
<dbReference type="RefSeq" id="WP_185174991.1">
    <property type="nucleotide sequence ID" value="NZ_CP059404.1"/>
</dbReference>
<organism evidence="1 2">
    <name type="scientific">Corynebacterium incognita</name>
    <dbReference type="NCBI Taxonomy" id="2754725"/>
    <lineage>
        <taxon>Bacteria</taxon>
        <taxon>Bacillati</taxon>
        <taxon>Actinomycetota</taxon>
        <taxon>Actinomycetes</taxon>
        <taxon>Mycobacteriales</taxon>
        <taxon>Corynebacteriaceae</taxon>
        <taxon>Corynebacterium</taxon>
    </lineage>
</organism>
<keyword evidence="2" id="KW-1185">Reference proteome</keyword>